<organism evidence="2 3">
    <name type="scientific">Phaeovulum vinaykumarii</name>
    <dbReference type="NCBI Taxonomy" id="407234"/>
    <lineage>
        <taxon>Bacteria</taxon>
        <taxon>Pseudomonadati</taxon>
        <taxon>Pseudomonadota</taxon>
        <taxon>Alphaproteobacteria</taxon>
        <taxon>Rhodobacterales</taxon>
        <taxon>Paracoccaceae</taxon>
        <taxon>Phaeovulum</taxon>
    </lineage>
</organism>
<accession>A0A1N7JMD7</accession>
<dbReference type="Proteomes" id="UP000186098">
    <property type="component" value="Unassembled WGS sequence"/>
</dbReference>
<keyword evidence="1" id="KW-0732">Signal</keyword>
<dbReference type="RefSeq" id="WP_076363035.1">
    <property type="nucleotide sequence ID" value="NZ_FTOM01000001.1"/>
</dbReference>
<protein>
    <submittedName>
        <fullName evidence="2">Uncharacterized protein</fullName>
    </submittedName>
</protein>
<dbReference type="OrthoDB" id="195732at2"/>
<reference evidence="3" key="1">
    <citation type="submission" date="2017-01" db="EMBL/GenBank/DDBJ databases">
        <authorList>
            <person name="Varghese N."/>
            <person name="Submissions S."/>
        </authorList>
    </citation>
    <scope>NUCLEOTIDE SEQUENCE [LARGE SCALE GENOMIC DNA]</scope>
    <source>
        <strain evidence="3">DSM 18714</strain>
    </source>
</reference>
<evidence type="ECO:0000313" key="3">
    <source>
        <dbReference type="Proteomes" id="UP000186098"/>
    </source>
</evidence>
<keyword evidence="3" id="KW-1185">Reference proteome</keyword>
<gene>
    <name evidence="2" type="ORF">SAMN05421795_101162</name>
</gene>
<dbReference type="STRING" id="407234.SAMN05421795_101162"/>
<dbReference type="AlphaFoldDB" id="A0A1N7JMD7"/>
<evidence type="ECO:0000256" key="1">
    <source>
        <dbReference type="SAM" id="SignalP"/>
    </source>
</evidence>
<dbReference type="EMBL" id="FTOM01000001">
    <property type="protein sequence ID" value="SIS50523.1"/>
    <property type="molecule type" value="Genomic_DNA"/>
</dbReference>
<sequence length="190" mass="20263">MKFPVVLPALLLGALPSLALADMAATARDYANENLMQLARDPAIVSAILAQNDAHAGLTPAQIDALDKTWRAEIDSAQRPMIDALLGNTASEHLRAQIEDTGGFVVEAFVMDNLGLNVAAAAPTSDYWQGDEAKFSETYPQGAGAIHVSDVEFDESSQRYQVQVSFTVTDPQTDAPIGAMTVALDAEMLE</sequence>
<evidence type="ECO:0000313" key="2">
    <source>
        <dbReference type="EMBL" id="SIS50523.1"/>
    </source>
</evidence>
<proteinExistence type="predicted"/>
<feature type="chain" id="PRO_5012478662" evidence="1">
    <location>
        <begin position="22"/>
        <end position="190"/>
    </location>
</feature>
<feature type="signal peptide" evidence="1">
    <location>
        <begin position="1"/>
        <end position="21"/>
    </location>
</feature>
<name>A0A1N7JMD7_9RHOB</name>